<proteinExistence type="predicted"/>
<dbReference type="AlphaFoldDB" id="A0A941FK56"/>
<sequence length="49" mass="5629">MQNELPTIQKMKNMVYLLEAELPELEQNIKTVQTHVKRLKISLGGSMMA</sequence>
<comment type="caution">
    <text evidence="1">The sequence shown here is derived from an EMBL/GenBank/DDBJ whole genome shotgun (WGS) entry which is preliminary data.</text>
</comment>
<organism evidence="1 2">
    <name type="scientific">Peribacillus frigoritolerans</name>
    <dbReference type="NCBI Taxonomy" id="450367"/>
    <lineage>
        <taxon>Bacteria</taxon>
        <taxon>Bacillati</taxon>
        <taxon>Bacillota</taxon>
        <taxon>Bacilli</taxon>
        <taxon>Bacillales</taxon>
        <taxon>Bacillaceae</taxon>
        <taxon>Peribacillus</taxon>
    </lineage>
</organism>
<name>A0A941FK56_9BACI</name>
<gene>
    <name evidence="1" type="ORF">KEH51_05315</name>
</gene>
<accession>A0A941FK56</accession>
<protein>
    <submittedName>
        <fullName evidence="1">Uncharacterized protein</fullName>
    </submittedName>
</protein>
<dbReference type="Proteomes" id="UP000680045">
    <property type="component" value="Unassembled WGS sequence"/>
</dbReference>
<evidence type="ECO:0000313" key="2">
    <source>
        <dbReference type="Proteomes" id="UP000680045"/>
    </source>
</evidence>
<dbReference type="EMBL" id="JAGTPW010000006">
    <property type="protein sequence ID" value="MBR8644269.1"/>
    <property type="molecule type" value="Genomic_DNA"/>
</dbReference>
<evidence type="ECO:0000313" key="1">
    <source>
        <dbReference type="EMBL" id="MBR8644269.1"/>
    </source>
</evidence>
<reference evidence="1" key="1">
    <citation type="submission" date="2021-04" db="EMBL/GenBank/DDBJ databases">
        <title>Whole genome sequencing of Enterococci isolates from hospitalized patients.</title>
        <authorList>
            <person name="Ogoti B.M."/>
            <person name="Onyambu F.G."/>
        </authorList>
    </citation>
    <scope>NUCLEOTIDE SEQUENCE</scope>
    <source>
        <strain evidence="1">242</strain>
    </source>
</reference>